<dbReference type="Proteomes" id="UP000008467">
    <property type="component" value="Chromosome"/>
</dbReference>
<keyword evidence="4 5" id="KW-0472">Membrane</keyword>
<dbReference type="InterPro" id="IPR006153">
    <property type="entry name" value="Cation/H_exchanger_TM"/>
</dbReference>
<evidence type="ECO:0000313" key="7">
    <source>
        <dbReference type="EMBL" id="ADZ82075.1"/>
    </source>
</evidence>
<evidence type="ECO:0000256" key="2">
    <source>
        <dbReference type="ARBA" id="ARBA00022692"/>
    </source>
</evidence>
<dbReference type="PANTHER" id="PTHR43021">
    <property type="entry name" value="NA(+)/H(+) ANTIPORTER-RELATED"/>
    <property type="match status" value="1"/>
</dbReference>
<feature type="transmembrane region" description="Helical" evidence="5">
    <location>
        <begin position="115"/>
        <end position="135"/>
    </location>
</feature>
<proteinExistence type="predicted"/>
<dbReference type="Gene3D" id="1.20.1530.20">
    <property type="match status" value="1"/>
</dbReference>
<dbReference type="RefSeq" id="WP_013655376.1">
    <property type="nucleotide sequence ID" value="NC_015275.1"/>
</dbReference>
<protein>
    <submittedName>
        <fullName evidence="7">Sodium/hydrogen exchanger</fullName>
    </submittedName>
</protein>
<keyword evidence="8" id="KW-1185">Reference proteome</keyword>
<dbReference type="eggNOG" id="COG0475">
    <property type="taxonomic scope" value="Bacteria"/>
</dbReference>
<dbReference type="GO" id="GO:0015297">
    <property type="term" value="F:antiporter activity"/>
    <property type="evidence" value="ECO:0007669"/>
    <property type="project" value="InterPro"/>
</dbReference>
<name>F2JJN3_CELLD</name>
<feature type="transmembrane region" description="Helical" evidence="5">
    <location>
        <begin position="263"/>
        <end position="284"/>
    </location>
</feature>
<feature type="transmembrane region" description="Helical" evidence="5">
    <location>
        <begin position="147"/>
        <end position="166"/>
    </location>
</feature>
<feature type="transmembrane region" description="Helical" evidence="5">
    <location>
        <begin position="290"/>
        <end position="308"/>
    </location>
</feature>
<evidence type="ECO:0000256" key="5">
    <source>
        <dbReference type="SAM" id="Phobius"/>
    </source>
</evidence>
<dbReference type="PANTHER" id="PTHR43021:SF2">
    <property type="entry name" value="CATION_H+ EXCHANGER DOMAIN-CONTAINING PROTEIN"/>
    <property type="match status" value="1"/>
</dbReference>
<dbReference type="GO" id="GO:1902600">
    <property type="term" value="P:proton transmembrane transport"/>
    <property type="evidence" value="ECO:0007669"/>
    <property type="project" value="InterPro"/>
</dbReference>
<reference evidence="7 8" key="1">
    <citation type="journal article" date="2011" name="J. Bacteriol.">
        <title>Complete genome sequence of the cellulose-degrading bacterium Cellulosilyticum lentocellum.</title>
        <authorList>
            <consortium name="US DOE Joint Genome Institute"/>
            <person name="Miller D.A."/>
            <person name="Suen G."/>
            <person name="Bruce D."/>
            <person name="Copeland A."/>
            <person name="Cheng J.F."/>
            <person name="Detter C."/>
            <person name="Goodwin L.A."/>
            <person name="Han C.S."/>
            <person name="Hauser L.J."/>
            <person name="Land M.L."/>
            <person name="Lapidus A."/>
            <person name="Lucas S."/>
            <person name="Meincke L."/>
            <person name="Pitluck S."/>
            <person name="Tapia R."/>
            <person name="Teshima H."/>
            <person name="Woyke T."/>
            <person name="Fox B.G."/>
            <person name="Angert E.R."/>
            <person name="Currie C.R."/>
        </authorList>
    </citation>
    <scope>NUCLEOTIDE SEQUENCE [LARGE SCALE GENOMIC DNA]</scope>
    <source>
        <strain evidence="8">ATCC 49066 / DSM 5427 / NCIMB 11756 / RHM5</strain>
    </source>
</reference>
<sequence length="398" mass="41040">MLNAMMGIGIAIICGYFIGKLINKLKIPSVAGYVIAGLLLGQSFLGVFNEAFIEATSSISDLALGLIAFSIGGELLASELKKIGIKVFIIAFFEAFFAFVCVTGAMLLLKQPMETALLLGAVASATAPAATVMVINELGAKGPLSKTLIAVVAIDDAICLMIYAVASSIAKVLITNTQNVEWSHVMISPLIEIGGSIILGMVIGAIVVVILSKVSFTREILTVVIAAILLTLGIATKLGLSALLCNMSLGIMVANLSSNKAKAFATIESITAPIYTAFFVLAGARLQISLLGQIGVIGVVYTIARIVGKVSGASCGAIITGAEPSVKKYIGLGLLSQIGVAVGLAIVISHEFAGTEIGNLVITILLATTIITEIIGPLCTRYAIIKAGEDGKVGLQVQ</sequence>
<feature type="transmembrane region" description="Helical" evidence="5">
    <location>
        <begin position="6"/>
        <end position="23"/>
    </location>
</feature>
<keyword evidence="3 5" id="KW-1133">Transmembrane helix</keyword>
<feature type="transmembrane region" description="Helical" evidence="5">
    <location>
        <begin position="329"/>
        <end position="348"/>
    </location>
</feature>
<evidence type="ECO:0000259" key="6">
    <source>
        <dbReference type="Pfam" id="PF00999"/>
    </source>
</evidence>
<feature type="transmembrane region" description="Helical" evidence="5">
    <location>
        <begin position="216"/>
        <end position="234"/>
    </location>
</feature>
<feature type="transmembrane region" description="Helical" evidence="5">
    <location>
        <begin position="88"/>
        <end position="109"/>
    </location>
</feature>
<dbReference type="Pfam" id="PF00999">
    <property type="entry name" value="Na_H_Exchanger"/>
    <property type="match status" value="1"/>
</dbReference>
<gene>
    <name evidence="7" type="ordered locus">Clole_0328</name>
</gene>
<dbReference type="STRING" id="642492.Clole_0328"/>
<feature type="transmembrane region" description="Helical" evidence="5">
    <location>
        <begin position="30"/>
        <end position="49"/>
    </location>
</feature>
<feature type="transmembrane region" description="Helical" evidence="5">
    <location>
        <begin position="186"/>
        <end position="209"/>
    </location>
</feature>
<feature type="transmembrane region" description="Helical" evidence="5">
    <location>
        <begin position="360"/>
        <end position="379"/>
    </location>
</feature>
<dbReference type="KEGG" id="cle:Clole_0328"/>
<dbReference type="GO" id="GO:0016020">
    <property type="term" value="C:membrane"/>
    <property type="evidence" value="ECO:0007669"/>
    <property type="project" value="UniProtKB-SubCell"/>
</dbReference>
<dbReference type="EMBL" id="CP002582">
    <property type="protein sequence ID" value="ADZ82075.1"/>
    <property type="molecule type" value="Genomic_DNA"/>
</dbReference>
<evidence type="ECO:0000313" key="8">
    <source>
        <dbReference type="Proteomes" id="UP000008467"/>
    </source>
</evidence>
<dbReference type="InterPro" id="IPR038770">
    <property type="entry name" value="Na+/solute_symporter_sf"/>
</dbReference>
<comment type="subcellular location">
    <subcellularLocation>
        <location evidence="1">Membrane</location>
        <topology evidence="1">Multi-pass membrane protein</topology>
    </subcellularLocation>
</comment>
<dbReference type="AlphaFoldDB" id="F2JJN3"/>
<evidence type="ECO:0000256" key="4">
    <source>
        <dbReference type="ARBA" id="ARBA00023136"/>
    </source>
</evidence>
<feature type="domain" description="Cation/H+ exchanger transmembrane" evidence="6">
    <location>
        <begin position="11"/>
        <end position="372"/>
    </location>
</feature>
<accession>F2JJN3</accession>
<evidence type="ECO:0000256" key="1">
    <source>
        <dbReference type="ARBA" id="ARBA00004141"/>
    </source>
</evidence>
<evidence type="ECO:0000256" key="3">
    <source>
        <dbReference type="ARBA" id="ARBA00022989"/>
    </source>
</evidence>
<organism evidence="7 8">
    <name type="scientific">Cellulosilyticum lentocellum (strain ATCC 49066 / DSM 5427 / NCIMB 11756 / RHM5)</name>
    <name type="common">Clostridium lentocellum</name>
    <dbReference type="NCBI Taxonomy" id="642492"/>
    <lineage>
        <taxon>Bacteria</taxon>
        <taxon>Bacillati</taxon>
        <taxon>Bacillota</taxon>
        <taxon>Clostridia</taxon>
        <taxon>Lachnospirales</taxon>
        <taxon>Cellulosilyticaceae</taxon>
        <taxon>Cellulosilyticum</taxon>
    </lineage>
</organism>
<keyword evidence="2 5" id="KW-0812">Transmembrane</keyword>
<dbReference type="HOGENOM" id="CLU_031031_2_1_9"/>